<evidence type="ECO:0000313" key="10">
    <source>
        <dbReference type="EMBL" id="QNP45742.1"/>
    </source>
</evidence>
<dbReference type="InterPro" id="IPR017871">
    <property type="entry name" value="ABC_transporter-like_CS"/>
</dbReference>
<protein>
    <submittedName>
        <fullName evidence="10">Type I secretion system permease/ATPase</fullName>
    </submittedName>
</protein>
<dbReference type="PROSITE" id="PS50893">
    <property type="entry name" value="ABC_TRANSPORTER_2"/>
    <property type="match status" value="1"/>
</dbReference>
<feature type="domain" description="ABC transporter" evidence="8">
    <location>
        <begin position="328"/>
        <end position="567"/>
    </location>
</feature>
<evidence type="ECO:0000256" key="6">
    <source>
        <dbReference type="ARBA" id="ARBA00023136"/>
    </source>
</evidence>
<feature type="transmembrane region" description="Helical" evidence="7">
    <location>
        <begin position="23"/>
        <end position="48"/>
    </location>
</feature>
<dbReference type="InterPro" id="IPR003439">
    <property type="entry name" value="ABC_transporter-like_ATP-bd"/>
</dbReference>
<gene>
    <name evidence="10" type="ORF">H9L14_14725</name>
</gene>
<feature type="transmembrane region" description="Helical" evidence="7">
    <location>
        <begin position="252"/>
        <end position="278"/>
    </location>
</feature>
<evidence type="ECO:0000256" key="1">
    <source>
        <dbReference type="ARBA" id="ARBA00004651"/>
    </source>
</evidence>
<dbReference type="Gene3D" id="3.40.50.300">
    <property type="entry name" value="P-loop containing nucleotide triphosphate hydrolases"/>
    <property type="match status" value="1"/>
</dbReference>
<evidence type="ECO:0000256" key="4">
    <source>
        <dbReference type="ARBA" id="ARBA00022840"/>
    </source>
</evidence>
<keyword evidence="4" id="KW-0067">ATP-binding</keyword>
<evidence type="ECO:0000313" key="11">
    <source>
        <dbReference type="Proteomes" id="UP000516105"/>
    </source>
</evidence>
<dbReference type="PANTHER" id="PTHR24221:SF248">
    <property type="entry name" value="ABC TRANSPORTER TRANSMEMBRANE REGION"/>
    <property type="match status" value="1"/>
</dbReference>
<comment type="subcellular location">
    <subcellularLocation>
        <location evidence="1">Cell membrane</location>
        <topology evidence="1">Multi-pass membrane protein</topology>
    </subcellularLocation>
</comment>
<dbReference type="InterPro" id="IPR039421">
    <property type="entry name" value="Type_1_exporter"/>
</dbReference>
<evidence type="ECO:0000259" key="9">
    <source>
        <dbReference type="PROSITE" id="PS50929"/>
    </source>
</evidence>
<dbReference type="EMBL" id="CP060782">
    <property type="protein sequence ID" value="QNP45742.1"/>
    <property type="molecule type" value="Genomic_DNA"/>
</dbReference>
<dbReference type="InterPro" id="IPR003593">
    <property type="entry name" value="AAA+_ATPase"/>
</dbReference>
<name>A0ABX6T7A5_9SPHN</name>
<evidence type="ECO:0000256" key="5">
    <source>
        <dbReference type="ARBA" id="ARBA00022989"/>
    </source>
</evidence>
<reference evidence="10 11" key="1">
    <citation type="submission" date="2020-08" db="EMBL/GenBank/DDBJ databases">
        <title>Genome sequence of Sphingomonas sediminicola KACC 15039T.</title>
        <authorList>
            <person name="Hyun D.-W."/>
            <person name="Bae J.-W."/>
        </authorList>
    </citation>
    <scope>NUCLEOTIDE SEQUENCE [LARGE SCALE GENOMIC DNA]</scope>
    <source>
        <strain evidence="10 11">KACC 15039</strain>
    </source>
</reference>
<sequence>MKIAGIELPKDMAEAAEACRPHFVAGAIFSLFINLLFLAPAIYMLQVYDRVVATGGKMTLLFITIALAIGLMALAALDAIRNRLLVRASMRLDTLLAPKILKRMMARNSSAAVQAMRDFDTIRQAIGSPVAGALFDVPWFPLFLLVAFLLHFWIGVLATIASIVLFFVAWRNQRATAETMQVATQAMASSQAAAQTVALNNDTVRALGMVGSMVHRQLEQRAFGLTRLADAQFTGGRYSATSRFLRLFVQSAALGLGALLAIAGYISSGAIVAASILLSRALQPVEAVISGWPTLTSAHAALRRLADVMAGVPAERIYTRLPEPAGRVEIDQVGLRGPDGRPILFGVSFDVSPGEMLGIIGPSGAGKTTLAKILAGAIPAEAGTVRLDGAQYADWEPDALARHIGYLPQEPSLFEGTIKQNISRFADGSDGEDVDTLAVAAAKSAGVHDLILKLPKGYDTPLGPLGNGLSSGQAQRVALARALYGNPVLLIFDEPNAFLDSDGEAALLRSLAGALNRGAAVVMIAHRRSILAGAKRLLVLEGGRPKLLGPSQEVAARLSQVGEGGAS</sequence>
<accession>A0ABX6T7A5</accession>
<dbReference type="InterPro" id="IPR010128">
    <property type="entry name" value="ATPase_T1SS_PrtD-like"/>
</dbReference>
<dbReference type="InterPro" id="IPR036640">
    <property type="entry name" value="ABC1_TM_sf"/>
</dbReference>
<feature type="domain" description="ABC transmembrane type-1" evidence="9">
    <location>
        <begin position="24"/>
        <end position="297"/>
    </location>
</feature>
<dbReference type="SUPFAM" id="SSF90123">
    <property type="entry name" value="ABC transporter transmembrane region"/>
    <property type="match status" value="1"/>
</dbReference>
<dbReference type="Pfam" id="PF00005">
    <property type="entry name" value="ABC_tran"/>
    <property type="match status" value="1"/>
</dbReference>
<dbReference type="RefSeq" id="WP_187708695.1">
    <property type="nucleotide sequence ID" value="NZ_CP060782.1"/>
</dbReference>
<keyword evidence="3" id="KW-0547">Nucleotide-binding</keyword>
<keyword evidence="11" id="KW-1185">Reference proteome</keyword>
<dbReference type="InterPro" id="IPR027417">
    <property type="entry name" value="P-loop_NTPase"/>
</dbReference>
<evidence type="ECO:0000256" key="2">
    <source>
        <dbReference type="ARBA" id="ARBA00022692"/>
    </source>
</evidence>
<dbReference type="PANTHER" id="PTHR24221">
    <property type="entry name" value="ATP-BINDING CASSETTE SUB-FAMILY B"/>
    <property type="match status" value="1"/>
</dbReference>
<feature type="transmembrane region" description="Helical" evidence="7">
    <location>
        <begin position="142"/>
        <end position="170"/>
    </location>
</feature>
<proteinExistence type="predicted"/>
<dbReference type="NCBIfam" id="TIGR01842">
    <property type="entry name" value="type_I_sec_PrtD"/>
    <property type="match status" value="1"/>
</dbReference>
<evidence type="ECO:0000259" key="8">
    <source>
        <dbReference type="PROSITE" id="PS50893"/>
    </source>
</evidence>
<keyword evidence="5 7" id="KW-1133">Transmembrane helix</keyword>
<evidence type="ECO:0000256" key="7">
    <source>
        <dbReference type="SAM" id="Phobius"/>
    </source>
</evidence>
<organism evidence="10 11">
    <name type="scientific">Sphingomonas sediminicola</name>
    <dbReference type="NCBI Taxonomy" id="386874"/>
    <lineage>
        <taxon>Bacteria</taxon>
        <taxon>Pseudomonadati</taxon>
        <taxon>Pseudomonadota</taxon>
        <taxon>Alphaproteobacteria</taxon>
        <taxon>Sphingomonadales</taxon>
        <taxon>Sphingomonadaceae</taxon>
        <taxon>Sphingomonas</taxon>
    </lineage>
</organism>
<evidence type="ECO:0000256" key="3">
    <source>
        <dbReference type="ARBA" id="ARBA00022741"/>
    </source>
</evidence>
<dbReference type="PROSITE" id="PS50929">
    <property type="entry name" value="ABC_TM1F"/>
    <property type="match status" value="1"/>
</dbReference>
<feature type="transmembrane region" description="Helical" evidence="7">
    <location>
        <begin position="60"/>
        <end position="80"/>
    </location>
</feature>
<keyword evidence="2 7" id="KW-0812">Transmembrane</keyword>
<dbReference type="Gene3D" id="1.20.1560.10">
    <property type="entry name" value="ABC transporter type 1, transmembrane domain"/>
    <property type="match status" value="1"/>
</dbReference>
<dbReference type="SUPFAM" id="SSF52540">
    <property type="entry name" value="P-loop containing nucleoside triphosphate hydrolases"/>
    <property type="match status" value="1"/>
</dbReference>
<dbReference type="PROSITE" id="PS00211">
    <property type="entry name" value="ABC_TRANSPORTER_1"/>
    <property type="match status" value="1"/>
</dbReference>
<dbReference type="Proteomes" id="UP000516105">
    <property type="component" value="Chromosome"/>
</dbReference>
<dbReference type="InterPro" id="IPR011527">
    <property type="entry name" value="ABC1_TM_dom"/>
</dbReference>
<dbReference type="SMART" id="SM00382">
    <property type="entry name" value="AAA"/>
    <property type="match status" value="1"/>
</dbReference>
<keyword evidence="6 7" id="KW-0472">Membrane</keyword>